<dbReference type="Proteomes" id="UP000306402">
    <property type="component" value="Unassembled WGS sequence"/>
</dbReference>
<dbReference type="OrthoDB" id="965591at2"/>
<keyword evidence="2" id="KW-1185">Reference proteome</keyword>
<gene>
    <name evidence="1" type="ORF">FEN17_21300</name>
</gene>
<protein>
    <submittedName>
        <fullName evidence="1">Uncharacterized protein</fullName>
    </submittedName>
</protein>
<reference evidence="1 2" key="1">
    <citation type="submission" date="2019-05" db="EMBL/GenBank/DDBJ databases">
        <authorList>
            <person name="Qu J.-H."/>
        </authorList>
    </citation>
    <scope>NUCLEOTIDE SEQUENCE [LARGE SCALE GENOMIC DNA]</scope>
    <source>
        <strain evidence="1 2">T17</strain>
    </source>
</reference>
<dbReference type="RefSeq" id="WP_138367408.1">
    <property type="nucleotide sequence ID" value="NZ_VCEJ01000005.1"/>
</dbReference>
<evidence type="ECO:0000313" key="2">
    <source>
        <dbReference type="Proteomes" id="UP000306402"/>
    </source>
</evidence>
<sequence>MATLTVEVDDKELSFLKSLLNHFSFVTIRETSEDTDEEVLSNLRQGIEELGMIQKGELKSRSAREFLKDL</sequence>
<proteinExistence type="predicted"/>
<dbReference type="AlphaFoldDB" id="A0A5R9KSH6"/>
<name>A0A5R9KSH6_9BACT</name>
<evidence type="ECO:0000313" key="1">
    <source>
        <dbReference type="EMBL" id="TLU99117.1"/>
    </source>
</evidence>
<organism evidence="1 2">
    <name type="scientific">Dyadobacter luticola</name>
    <dbReference type="NCBI Taxonomy" id="1979387"/>
    <lineage>
        <taxon>Bacteria</taxon>
        <taxon>Pseudomonadati</taxon>
        <taxon>Bacteroidota</taxon>
        <taxon>Cytophagia</taxon>
        <taxon>Cytophagales</taxon>
        <taxon>Spirosomataceae</taxon>
        <taxon>Dyadobacter</taxon>
    </lineage>
</organism>
<dbReference type="EMBL" id="VCEJ01000005">
    <property type="protein sequence ID" value="TLU99117.1"/>
    <property type="molecule type" value="Genomic_DNA"/>
</dbReference>
<comment type="caution">
    <text evidence="1">The sequence shown here is derived from an EMBL/GenBank/DDBJ whole genome shotgun (WGS) entry which is preliminary data.</text>
</comment>
<accession>A0A5R9KSH6</accession>